<feature type="transmembrane region" description="Helical" evidence="7">
    <location>
        <begin position="116"/>
        <end position="133"/>
    </location>
</feature>
<dbReference type="RefSeq" id="WP_088518909.1">
    <property type="nucleotide sequence ID" value="NZ_FYDG01000001.1"/>
</dbReference>
<reference evidence="11" key="1">
    <citation type="submission" date="2017-06" db="EMBL/GenBank/DDBJ databases">
        <authorList>
            <person name="Varghese N."/>
            <person name="Submissions S."/>
        </authorList>
    </citation>
    <scope>NUCLEOTIDE SEQUENCE [LARGE SCALE GENOMIC DNA]</scope>
    <source>
        <strain evidence="11">DSM 137</strain>
    </source>
</reference>
<name>A0A212Q774_RHOAC</name>
<evidence type="ECO:0000256" key="7">
    <source>
        <dbReference type="SAM" id="Phobius"/>
    </source>
</evidence>
<evidence type="ECO:0000256" key="3">
    <source>
        <dbReference type="ARBA" id="ARBA00022692"/>
    </source>
</evidence>
<dbReference type="PANTHER" id="PTHR30509">
    <property type="entry name" value="P-HYDROXYBENZOIC ACID EFFLUX PUMP SUBUNIT-RELATED"/>
    <property type="match status" value="1"/>
</dbReference>
<feature type="domain" description="Integral membrane protein YccS N-terminal" evidence="8">
    <location>
        <begin position="76"/>
        <end position="310"/>
    </location>
</feature>
<keyword evidence="11" id="KW-1185">Reference proteome</keyword>
<sequence length="688" mass="73064">MRIPPSLFKYLLGQHILNGYAVALGVLLVGLGVGALQGFDAALAAASGALCVSVGDTPSPLSSKLRILPICWCSAVAASLLTALADGSLALEAAAVTTIGFVAGLQIAWGRWAIPLSILTQLAMVFTLGAPGGKLEFCQSIALGGALYIPIALTLTRLLDASGRRVMLAELIREFATLLRRMADFYRPGADEGAACLKVVEQQASFSDQLQAARSLSVYAANPESGARLIAALAVLLEAFDGMISTMADHAPLRLASAQADIAGRVETLLRQVADDLDALSLDLLIVGRAPTFPDHATALESLAEEIADLDSADPRVLRAARMTRARLAWALNHLARIPAVVAEISEAEKALAGLDLTKFAPPLRVSLAPIRAELRWASPVFRHALRLSAALACGYALIAVAPELRHGNWILLTIAVIMRASYSATTQRRDQRLFGSVVGCGIAGALLWLNSKPLLLFAQLSAVGIAHSFGRVDYRVTSVAASVMALLGLHLLDPGESAPVVSRLIDTVIGAGVAFLFNFMLPNYERHGARALANAFLDRLASYADKVLRWDVAAQDYRLARKALIESFSSLGESSKLARDNPGVGKFWPRYSKLIAQAYFTAAQIVTIRLLIRNRIDELDARDSAALLDDTRAAVLAQLRPSCAQPPPTCAQVSDESDAAAALRLRCAEAAVEAGRLRRLAAELGAA</sequence>
<feature type="domain" description="Integral membrane bound transporter" evidence="9">
    <location>
        <begin position="398"/>
        <end position="518"/>
    </location>
</feature>
<evidence type="ECO:0000256" key="2">
    <source>
        <dbReference type="ARBA" id="ARBA00022475"/>
    </source>
</evidence>
<evidence type="ECO:0000256" key="4">
    <source>
        <dbReference type="ARBA" id="ARBA00022989"/>
    </source>
</evidence>
<feature type="transmembrane region" description="Helical" evidence="7">
    <location>
        <begin position="433"/>
        <end position="450"/>
    </location>
</feature>
<gene>
    <name evidence="10" type="ORF">SAMN06265338_101435</name>
</gene>
<dbReference type="EMBL" id="FYDG01000001">
    <property type="protein sequence ID" value="SNB55134.1"/>
    <property type="molecule type" value="Genomic_DNA"/>
</dbReference>
<dbReference type="Pfam" id="PF12805">
    <property type="entry name" value="FUSC-like"/>
    <property type="match status" value="1"/>
</dbReference>
<dbReference type="InterPro" id="IPR049453">
    <property type="entry name" value="Memb_transporter_dom"/>
</dbReference>
<dbReference type="PANTHER" id="PTHR30509:SF9">
    <property type="entry name" value="MULTIDRUG RESISTANCE PROTEIN MDTO"/>
    <property type="match status" value="1"/>
</dbReference>
<dbReference type="AlphaFoldDB" id="A0A212Q774"/>
<proteinExistence type="inferred from homology"/>
<feature type="transmembrane region" description="Helical" evidence="7">
    <location>
        <begin position="139"/>
        <end position="159"/>
    </location>
</feature>
<evidence type="ECO:0000256" key="6">
    <source>
        <dbReference type="ARBA" id="ARBA00043993"/>
    </source>
</evidence>
<protein>
    <submittedName>
        <fullName evidence="10">Uncharacterized membrane protein YccC</fullName>
    </submittedName>
</protein>
<evidence type="ECO:0000256" key="1">
    <source>
        <dbReference type="ARBA" id="ARBA00004651"/>
    </source>
</evidence>
<evidence type="ECO:0000313" key="10">
    <source>
        <dbReference type="EMBL" id="SNB55134.1"/>
    </source>
</evidence>
<feature type="transmembrane region" description="Helical" evidence="7">
    <location>
        <begin position="20"/>
        <end position="53"/>
    </location>
</feature>
<keyword evidence="3 7" id="KW-0812">Transmembrane</keyword>
<accession>A0A212Q774</accession>
<dbReference type="GO" id="GO:0005886">
    <property type="term" value="C:plasma membrane"/>
    <property type="evidence" value="ECO:0007669"/>
    <property type="project" value="UniProtKB-SubCell"/>
</dbReference>
<evidence type="ECO:0000259" key="8">
    <source>
        <dbReference type="Pfam" id="PF12805"/>
    </source>
</evidence>
<evidence type="ECO:0000313" key="11">
    <source>
        <dbReference type="Proteomes" id="UP000198418"/>
    </source>
</evidence>
<keyword evidence="4 7" id="KW-1133">Transmembrane helix</keyword>
<evidence type="ECO:0000256" key="5">
    <source>
        <dbReference type="ARBA" id="ARBA00023136"/>
    </source>
</evidence>
<comment type="similarity">
    <text evidence="6">Belongs to the YccS/YhfK family.</text>
</comment>
<keyword evidence="2" id="KW-1003">Cell membrane</keyword>
<evidence type="ECO:0000259" key="9">
    <source>
        <dbReference type="Pfam" id="PF13515"/>
    </source>
</evidence>
<comment type="subcellular location">
    <subcellularLocation>
        <location evidence="1">Cell membrane</location>
        <topology evidence="1">Multi-pass membrane protein</topology>
    </subcellularLocation>
</comment>
<dbReference type="Proteomes" id="UP000198418">
    <property type="component" value="Unassembled WGS sequence"/>
</dbReference>
<keyword evidence="5 7" id="KW-0472">Membrane</keyword>
<dbReference type="Pfam" id="PF13515">
    <property type="entry name" value="FUSC_2"/>
    <property type="match status" value="1"/>
</dbReference>
<dbReference type="InterPro" id="IPR032692">
    <property type="entry name" value="YccS_N"/>
</dbReference>
<dbReference type="OrthoDB" id="8670769at2"/>
<organism evidence="10 11">
    <name type="scientific">Rhodoblastus acidophilus</name>
    <name type="common">Rhodopseudomonas acidophila</name>
    <dbReference type="NCBI Taxonomy" id="1074"/>
    <lineage>
        <taxon>Bacteria</taxon>
        <taxon>Pseudomonadati</taxon>
        <taxon>Pseudomonadota</taxon>
        <taxon>Alphaproteobacteria</taxon>
        <taxon>Hyphomicrobiales</taxon>
        <taxon>Rhodoblastaceae</taxon>
        <taxon>Rhodoblastus</taxon>
    </lineage>
</organism>